<dbReference type="OrthoDB" id="409122at2759"/>
<evidence type="ECO:0000313" key="3">
    <source>
        <dbReference type="EMBL" id="KIO13872.1"/>
    </source>
</evidence>
<dbReference type="SUPFAM" id="SSF52743">
    <property type="entry name" value="Subtilisin-like"/>
    <property type="match status" value="1"/>
</dbReference>
<comment type="caution">
    <text evidence="1">Lacks conserved residue(s) required for the propagation of feature annotation.</text>
</comment>
<dbReference type="AlphaFoldDB" id="A0A0C3KWK0"/>
<reference evidence="4" key="2">
    <citation type="submission" date="2015-01" db="EMBL/GenBank/DDBJ databases">
        <title>Evolutionary Origins and Diversification of the Mycorrhizal Mutualists.</title>
        <authorList>
            <consortium name="DOE Joint Genome Institute"/>
            <consortium name="Mycorrhizal Genomics Consortium"/>
            <person name="Kohler A."/>
            <person name="Kuo A."/>
            <person name="Nagy L.G."/>
            <person name="Floudas D."/>
            <person name="Copeland A."/>
            <person name="Barry K.W."/>
            <person name="Cichocki N."/>
            <person name="Veneault-Fourrey C."/>
            <person name="LaButti K."/>
            <person name="Lindquist E.A."/>
            <person name="Lipzen A."/>
            <person name="Lundell T."/>
            <person name="Morin E."/>
            <person name="Murat C."/>
            <person name="Riley R."/>
            <person name="Ohm R."/>
            <person name="Sun H."/>
            <person name="Tunlid A."/>
            <person name="Henrissat B."/>
            <person name="Grigoriev I.V."/>
            <person name="Hibbett D.S."/>
            <person name="Martin F."/>
        </authorList>
    </citation>
    <scope>NUCLEOTIDE SEQUENCE [LARGE SCALE GENOMIC DNA]</scope>
    <source>
        <strain evidence="4">Marx 270</strain>
    </source>
</reference>
<proteinExistence type="predicted"/>
<dbReference type="Gene3D" id="3.40.50.200">
    <property type="entry name" value="Peptidase S8/S53 domain"/>
    <property type="match status" value="1"/>
</dbReference>
<organism evidence="3 4">
    <name type="scientific">Pisolithus tinctorius Marx 270</name>
    <dbReference type="NCBI Taxonomy" id="870435"/>
    <lineage>
        <taxon>Eukaryota</taxon>
        <taxon>Fungi</taxon>
        <taxon>Dikarya</taxon>
        <taxon>Basidiomycota</taxon>
        <taxon>Agaricomycotina</taxon>
        <taxon>Agaricomycetes</taxon>
        <taxon>Agaricomycetidae</taxon>
        <taxon>Boletales</taxon>
        <taxon>Sclerodermatineae</taxon>
        <taxon>Pisolithaceae</taxon>
        <taxon>Pisolithus</taxon>
    </lineage>
</organism>
<dbReference type="Proteomes" id="UP000054217">
    <property type="component" value="Unassembled WGS sequence"/>
</dbReference>
<dbReference type="EMBL" id="KN831945">
    <property type="protein sequence ID" value="KIO13872.1"/>
    <property type="molecule type" value="Genomic_DNA"/>
</dbReference>
<accession>A0A0C3KWK0</accession>
<feature type="domain" description="Peptidase S53" evidence="2">
    <location>
        <begin position="1"/>
        <end position="299"/>
    </location>
</feature>
<sequence>MDYYTLIAASKDRYGIVEYTPQSYLQSAFNMFAKNFSQALYGKAPHMAMLRRSVKASIAMEVTLNLDGGMVKGTSFNNFLDAIDGSYRTFEGVMTQRKTAFTQTHMKVDMKVMKHAELRNPPMRAAGNGGLCLNPDSVRTLLAFFSFTEDAVLGTQTLGGRMFNPSFPCMCPYITSVGATMVPPGSAVYEPETACEEAIYSGGGFSNYLAMPEYQKEARTGSQLLDIPFQSRAYPDISTNGADLSLLPTAKLRLRTEPRALHQLAAPCSQRLTMPAWRSGSHIGTPDFPKLLAAWLELP</sequence>
<dbReference type="InParanoid" id="A0A0C3KWK0"/>
<evidence type="ECO:0000259" key="2">
    <source>
        <dbReference type="PROSITE" id="PS51695"/>
    </source>
</evidence>
<dbReference type="PANTHER" id="PTHR14218">
    <property type="entry name" value="PROTEASE S8 TRIPEPTIDYL PEPTIDASE I CLN2"/>
    <property type="match status" value="1"/>
</dbReference>
<evidence type="ECO:0000313" key="4">
    <source>
        <dbReference type="Proteomes" id="UP000054217"/>
    </source>
</evidence>
<dbReference type="GO" id="GO:0006508">
    <property type="term" value="P:proteolysis"/>
    <property type="evidence" value="ECO:0007669"/>
    <property type="project" value="InterPro"/>
</dbReference>
<dbReference type="InterPro" id="IPR036852">
    <property type="entry name" value="Peptidase_S8/S53_dom_sf"/>
</dbReference>
<dbReference type="InterPro" id="IPR050819">
    <property type="entry name" value="Tripeptidyl-peptidase_I"/>
</dbReference>
<dbReference type="PROSITE" id="PS51695">
    <property type="entry name" value="SEDOLISIN"/>
    <property type="match status" value="1"/>
</dbReference>
<dbReference type="HOGENOM" id="CLU_931026_0_0_1"/>
<dbReference type="GO" id="GO:0004252">
    <property type="term" value="F:serine-type endopeptidase activity"/>
    <property type="evidence" value="ECO:0007669"/>
    <property type="project" value="InterPro"/>
</dbReference>
<name>A0A0C3KWK0_PISTI</name>
<reference evidence="3 4" key="1">
    <citation type="submission" date="2014-04" db="EMBL/GenBank/DDBJ databases">
        <authorList>
            <consortium name="DOE Joint Genome Institute"/>
            <person name="Kuo A."/>
            <person name="Kohler A."/>
            <person name="Costa M.D."/>
            <person name="Nagy L.G."/>
            <person name="Floudas D."/>
            <person name="Copeland A."/>
            <person name="Barry K.W."/>
            <person name="Cichocki N."/>
            <person name="Veneault-Fourrey C."/>
            <person name="LaButti K."/>
            <person name="Lindquist E.A."/>
            <person name="Lipzen A."/>
            <person name="Lundell T."/>
            <person name="Morin E."/>
            <person name="Murat C."/>
            <person name="Sun H."/>
            <person name="Tunlid A."/>
            <person name="Henrissat B."/>
            <person name="Grigoriev I.V."/>
            <person name="Hibbett D.S."/>
            <person name="Martin F."/>
            <person name="Nordberg H.P."/>
            <person name="Cantor M.N."/>
            <person name="Hua S.X."/>
        </authorList>
    </citation>
    <scope>NUCLEOTIDE SEQUENCE [LARGE SCALE GENOMIC DNA]</scope>
    <source>
        <strain evidence="3 4">Marx 270</strain>
    </source>
</reference>
<dbReference type="PANTHER" id="PTHR14218:SF15">
    <property type="entry name" value="TRIPEPTIDYL-PEPTIDASE 1"/>
    <property type="match status" value="1"/>
</dbReference>
<dbReference type="GO" id="GO:0008240">
    <property type="term" value="F:tripeptidyl-peptidase activity"/>
    <property type="evidence" value="ECO:0007669"/>
    <property type="project" value="TreeGrafter"/>
</dbReference>
<keyword evidence="4" id="KW-1185">Reference proteome</keyword>
<dbReference type="InterPro" id="IPR030400">
    <property type="entry name" value="Sedolisin_dom"/>
</dbReference>
<dbReference type="STRING" id="870435.A0A0C3KWK0"/>
<evidence type="ECO:0000256" key="1">
    <source>
        <dbReference type="PROSITE-ProRule" id="PRU01032"/>
    </source>
</evidence>
<gene>
    <name evidence="3" type="ORF">M404DRAFT_18147</name>
</gene>
<protein>
    <recommendedName>
        <fullName evidence="2">Peptidase S53 domain-containing protein</fullName>
    </recommendedName>
</protein>